<evidence type="ECO:0000256" key="7">
    <source>
        <dbReference type="ARBA" id="ARBA00023054"/>
    </source>
</evidence>
<dbReference type="PANTHER" id="PTHR22142:SF2">
    <property type="entry name" value="KINETOCHORE PROTEIN SPC24"/>
    <property type="match status" value="1"/>
</dbReference>
<dbReference type="GO" id="GO:0005815">
    <property type="term" value="C:microtubule organizing center"/>
    <property type="evidence" value="ECO:0007669"/>
    <property type="project" value="UniProtKB-SubCell"/>
</dbReference>
<dbReference type="GO" id="GO:0051301">
    <property type="term" value="P:cell division"/>
    <property type="evidence" value="ECO:0007669"/>
    <property type="project" value="UniProtKB-UniRule"/>
</dbReference>
<evidence type="ECO:0000256" key="2">
    <source>
        <dbReference type="ARBA" id="ARBA00007804"/>
    </source>
</evidence>
<dbReference type="GO" id="GO:0007059">
    <property type="term" value="P:chromosome segregation"/>
    <property type="evidence" value="ECO:0007669"/>
    <property type="project" value="TreeGrafter"/>
</dbReference>
<dbReference type="eggNOG" id="ENOG502S52R">
    <property type="taxonomic scope" value="Eukaryota"/>
</dbReference>
<feature type="coiled-coil region" evidence="12">
    <location>
        <begin position="45"/>
        <end position="72"/>
    </location>
</feature>
<feature type="coiled-coil region" evidence="12">
    <location>
        <begin position="96"/>
        <end position="123"/>
    </location>
</feature>
<dbReference type="HOGENOM" id="CLU_091441_1_0_1"/>
<keyword evidence="9 11" id="KW-0131">Cell cycle</keyword>
<evidence type="ECO:0000256" key="11">
    <source>
        <dbReference type="RuleBase" id="RU368011"/>
    </source>
</evidence>
<comment type="subunit">
    <text evidence="11">Component of the NDC80 complex.</text>
</comment>
<dbReference type="Pfam" id="PF08286">
    <property type="entry name" value="Spc24"/>
    <property type="match status" value="1"/>
</dbReference>
<comment type="similarity">
    <text evidence="2 11">Belongs to the SPC24 family.</text>
</comment>
<dbReference type="InterPro" id="IPR038066">
    <property type="entry name" value="Spc24_Fungi_globular_sf"/>
</dbReference>
<keyword evidence="14" id="KW-1185">Reference proteome</keyword>
<dbReference type="AlphaFoldDB" id="S3CZK2"/>
<dbReference type="RefSeq" id="XP_008082461.1">
    <property type="nucleotide sequence ID" value="XM_008084270.1"/>
</dbReference>
<sequence>MLLDEDPATLIHHTAGNFHIAPDKAAVSRINDSLSTLEQARNLRVREAESALKKLSRTLTTLNNNHADTLQNHSSTAHASLISSLDTQKFRIAKTATDLEIETERLSSQLADLQARLAELEAQGPEGGERKESTVDDETSLKLAVFRGMGLEAVKEGGEYGKIVIRDSRRGDVNVVNFEQGKLSRHFYASHFWSVC</sequence>
<dbReference type="CDD" id="cd11565">
    <property type="entry name" value="RWD_Spc24"/>
    <property type="match status" value="1"/>
</dbReference>
<accession>S3CZK2</accession>
<dbReference type="EMBL" id="KE145363">
    <property type="protein sequence ID" value="EPE31050.1"/>
    <property type="molecule type" value="Genomic_DNA"/>
</dbReference>
<keyword evidence="3 11" id="KW-0158">Chromosome</keyword>
<evidence type="ECO:0000256" key="4">
    <source>
        <dbReference type="ARBA" id="ARBA00022618"/>
    </source>
</evidence>
<dbReference type="Gene3D" id="3.30.160.430">
    <property type="match status" value="1"/>
</dbReference>
<organism evidence="13 14">
    <name type="scientific">Glarea lozoyensis (strain ATCC 20868 / MF5171)</name>
    <dbReference type="NCBI Taxonomy" id="1116229"/>
    <lineage>
        <taxon>Eukaryota</taxon>
        <taxon>Fungi</taxon>
        <taxon>Dikarya</taxon>
        <taxon>Ascomycota</taxon>
        <taxon>Pezizomycotina</taxon>
        <taxon>Leotiomycetes</taxon>
        <taxon>Helotiales</taxon>
        <taxon>Helotiaceae</taxon>
        <taxon>Glarea</taxon>
    </lineage>
</organism>
<keyword evidence="4 11" id="KW-0132">Cell division</keyword>
<keyword evidence="5 11" id="KW-0498">Mitosis</keyword>
<evidence type="ECO:0000256" key="3">
    <source>
        <dbReference type="ARBA" id="ARBA00022454"/>
    </source>
</evidence>
<comment type="subcellular location">
    <subcellularLocation>
        <location evidence="1">Cytoplasm</location>
        <location evidence="1">Cytoskeleton</location>
        <location evidence="1">Microtubule organizing center</location>
    </subcellularLocation>
    <subcellularLocation>
        <location evidence="11">Nucleus</location>
    </subcellularLocation>
    <subcellularLocation>
        <location evidence="11">Chromosome</location>
        <location evidence="11">Centromere</location>
        <location evidence="11">Kinetochore</location>
    </subcellularLocation>
</comment>
<evidence type="ECO:0000256" key="9">
    <source>
        <dbReference type="ARBA" id="ARBA00023306"/>
    </source>
</evidence>
<proteinExistence type="inferred from homology"/>
<dbReference type="GO" id="GO:0031262">
    <property type="term" value="C:Ndc80 complex"/>
    <property type="evidence" value="ECO:0007669"/>
    <property type="project" value="TreeGrafter"/>
</dbReference>
<evidence type="ECO:0000313" key="14">
    <source>
        <dbReference type="Proteomes" id="UP000016922"/>
    </source>
</evidence>
<comment type="function">
    <text evidence="11">Acts as a component of the essential kinetochore-associated NDC80 complex, which is required for chromosome segregation and spindle checkpoint activity.</text>
</comment>
<gene>
    <name evidence="13" type="ORF">GLAREA_04017</name>
</gene>
<dbReference type="Proteomes" id="UP000016922">
    <property type="component" value="Unassembled WGS sequence"/>
</dbReference>
<dbReference type="GO" id="GO:0008017">
    <property type="term" value="F:microtubule binding"/>
    <property type="evidence" value="ECO:0007669"/>
    <property type="project" value="TreeGrafter"/>
</dbReference>
<keyword evidence="10 11" id="KW-0137">Centromere</keyword>
<evidence type="ECO:0000256" key="12">
    <source>
        <dbReference type="SAM" id="Coils"/>
    </source>
</evidence>
<keyword evidence="8 11" id="KW-0539">Nucleus</keyword>
<evidence type="ECO:0000256" key="6">
    <source>
        <dbReference type="ARBA" id="ARBA00022838"/>
    </source>
</evidence>
<dbReference type="OMA" id="AQCTSHF"/>
<dbReference type="PANTHER" id="PTHR22142">
    <property type="match status" value="1"/>
</dbReference>
<evidence type="ECO:0000256" key="10">
    <source>
        <dbReference type="ARBA" id="ARBA00023328"/>
    </source>
</evidence>
<dbReference type="InterPro" id="IPR013252">
    <property type="entry name" value="Ndc80_Spc24"/>
</dbReference>
<reference evidence="13 14" key="1">
    <citation type="journal article" date="2013" name="BMC Genomics">
        <title>Genomics-driven discovery of the pneumocandin biosynthetic gene cluster in the fungus Glarea lozoyensis.</title>
        <authorList>
            <person name="Chen L."/>
            <person name="Yue Q."/>
            <person name="Zhang X."/>
            <person name="Xiang M."/>
            <person name="Wang C."/>
            <person name="Li S."/>
            <person name="Che Y."/>
            <person name="Ortiz-Lopez F.J."/>
            <person name="Bills G.F."/>
            <person name="Liu X."/>
            <person name="An Z."/>
        </authorList>
    </citation>
    <scope>NUCLEOTIDE SEQUENCE [LARGE SCALE GENOMIC DNA]</scope>
    <source>
        <strain evidence="14">ATCC 20868 / MF5171</strain>
    </source>
</reference>
<protein>
    <recommendedName>
        <fullName evidence="11">Kinetochore protein Spc24</fullName>
    </recommendedName>
</protein>
<dbReference type="STRING" id="1116229.S3CZK2"/>
<keyword evidence="7 12" id="KW-0175">Coiled coil</keyword>
<name>S3CZK2_GLAL2</name>
<evidence type="ECO:0000313" key="13">
    <source>
        <dbReference type="EMBL" id="EPE31050.1"/>
    </source>
</evidence>
<evidence type="ECO:0000256" key="5">
    <source>
        <dbReference type="ARBA" id="ARBA00022776"/>
    </source>
</evidence>
<evidence type="ECO:0000256" key="1">
    <source>
        <dbReference type="ARBA" id="ARBA00004267"/>
    </source>
</evidence>
<evidence type="ECO:0000256" key="8">
    <source>
        <dbReference type="ARBA" id="ARBA00023242"/>
    </source>
</evidence>
<dbReference type="KEGG" id="glz:GLAREA_04017"/>
<dbReference type="OrthoDB" id="3344830at2759"/>
<dbReference type="GeneID" id="19463072"/>
<keyword evidence="6 11" id="KW-0995">Kinetochore</keyword>
<dbReference type="GO" id="GO:0005634">
    <property type="term" value="C:nucleus"/>
    <property type="evidence" value="ECO:0007669"/>
    <property type="project" value="UniProtKB-SubCell"/>
</dbReference>
<dbReference type="SUPFAM" id="SSF143026">
    <property type="entry name" value="Kinetochore globular domain"/>
    <property type="match status" value="1"/>
</dbReference>